<gene>
    <name evidence="9" type="ORF">SAMN02745172_01570</name>
</gene>
<dbReference type="InterPro" id="IPR005666">
    <property type="entry name" value="Sulph_transpt1"/>
</dbReference>
<evidence type="ECO:0000313" key="10">
    <source>
        <dbReference type="Proteomes" id="UP000186406"/>
    </source>
</evidence>
<name>A0A1M7ZGS2_9HYPH</name>
<evidence type="ECO:0000256" key="4">
    <source>
        <dbReference type="ARBA" id="ARBA00022840"/>
    </source>
</evidence>
<protein>
    <submittedName>
        <fullName evidence="9">Sulfate transport system ATP-binding protein</fullName>
    </submittedName>
</protein>
<organism evidence="9 10">
    <name type="scientific">Pseudoxanthobacter soli DSM 19599</name>
    <dbReference type="NCBI Taxonomy" id="1123029"/>
    <lineage>
        <taxon>Bacteria</taxon>
        <taxon>Pseudomonadati</taxon>
        <taxon>Pseudomonadota</taxon>
        <taxon>Alphaproteobacteria</taxon>
        <taxon>Hyphomicrobiales</taxon>
        <taxon>Segnochrobactraceae</taxon>
        <taxon>Pseudoxanthobacter</taxon>
    </lineage>
</organism>
<dbReference type="Proteomes" id="UP000186406">
    <property type="component" value="Unassembled WGS sequence"/>
</dbReference>
<evidence type="ECO:0000256" key="2">
    <source>
        <dbReference type="ARBA" id="ARBA00022448"/>
    </source>
</evidence>
<feature type="domain" description="ABC transporter" evidence="8">
    <location>
        <begin position="42"/>
        <end position="276"/>
    </location>
</feature>
<dbReference type="GO" id="GO:0016887">
    <property type="term" value="F:ATP hydrolysis activity"/>
    <property type="evidence" value="ECO:0007669"/>
    <property type="project" value="InterPro"/>
</dbReference>
<dbReference type="InterPro" id="IPR003439">
    <property type="entry name" value="ABC_transporter-like_ATP-bd"/>
</dbReference>
<dbReference type="GO" id="GO:0015419">
    <property type="term" value="F:ABC-type sulfate transporter activity"/>
    <property type="evidence" value="ECO:0007669"/>
    <property type="project" value="InterPro"/>
</dbReference>
<feature type="compositionally biased region" description="Basic and acidic residues" evidence="7">
    <location>
        <begin position="1"/>
        <end position="11"/>
    </location>
</feature>
<proteinExistence type="inferred from homology"/>
<dbReference type="FunFam" id="3.40.50.300:FF:000227">
    <property type="entry name" value="Sulfate/thiosulfate import ATP-binding protein CysA"/>
    <property type="match status" value="1"/>
</dbReference>
<comment type="similarity">
    <text evidence="1">Belongs to the ABC transporter superfamily.</text>
</comment>
<dbReference type="InterPro" id="IPR027417">
    <property type="entry name" value="P-loop_NTPase"/>
</dbReference>
<dbReference type="PROSITE" id="PS50893">
    <property type="entry name" value="ABC_TRANSPORTER_2"/>
    <property type="match status" value="1"/>
</dbReference>
<dbReference type="PANTHER" id="PTHR42781:SF4">
    <property type="entry name" value="SPERMIDINE_PUTRESCINE IMPORT ATP-BINDING PROTEIN POTA"/>
    <property type="match status" value="1"/>
</dbReference>
<dbReference type="GO" id="GO:0005524">
    <property type="term" value="F:ATP binding"/>
    <property type="evidence" value="ECO:0007669"/>
    <property type="project" value="UniProtKB-KW"/>
</dbReference>
<evidence type="ECO:0000313" key="9">
    <source>
        <dbReference type="EMBL" id="SHO64101.1"/>
    </source>
</evidence>
<dbReference type="OrthoDB" id="9802264at2"/>
<dbReference type="InterPro" id="IPR003593">
    <property type="entry name" value="AAA+_ATPase"/>
</dbReference>
<keyword evidence="10" id="KW-1185">Reference proteome</keyword>
<dbReference type="InterPro" id="IPR050093">
    <property type="entry name" value="ABC_SmlMolc_Importer"/>
</dbReference>
<dbReference type="Pfam" id="PF00005">
    <property type="entry name" value="ABC_tran"/>
    <property type="match status" value="1"/>
</dbReference>
<dbReference type="PROSITE" id="PS00211">
    <property type="entry name" value="ABC_TRANSPORTER_1"/>
    <property type="match status" value="1"/>
</dbReference>
<keyword evidence="5" id="KW-1278">Translocase</keyword>
<evidence type="ECO:0000256" key="6">
    <source>
        <dbReference type="ARBA" id="ARBA00023032"/>
    </source>
</evidence>
<evidence type="ECO:0000256" key="5">
    <source>
        <dbReference type="ARBA" id="ARBA00022967"/>
    </source>
</evidence>
<dbReference type="SUPFAM" id="SSF52540">
    <property type="entry name" value="P-loop containing nucleoside triphosphate hydrolases"/>
    <property type="match status" value="1"/>
</dbReference>
<evidence type="ECO:0000256" key="7">
    <source>
        <dbReference type="SAM" id="MobiDB-lite"/>
    </source>
</evidence>
<reference evidence="9 10" key="1">
    <citation type="submission" date="2016-12" db="EMBL/GenBank/DDBJ databases">
        <authorList>
            <person name="Song W.-J."/>
            <person name="Kurnit D.M."/>
        </authorList>
    </citation>
    <scope>NUCLEOTIDE SEQUENCE [LARGE SCALE GENOMIC DNA]</scope>
    <source>
        <strain evidence="9 10">DSM 19599</strain>
    </source>
</reference>
<keyword evidence="6" id="KW-0764">Sulfate transport</keyword>
<dbReference type="EMBL" id="FRXO01000003">
    <property type="protein sequence ID" value="SHO64101.1"/>
    <property type="molecule type" value="Genomic_DNA"/>
</dbReference>
<evidence type="ECO:0000256" key="3">
    <source>
        <dbReference type="ARBA" id="ARBA00022741"/>
    </source>
</evidence>
<accession>A0A1M7ZGS2</accession>
<dbReference type="Gene3D" id="3.40.50.300">
    <property type="entry name" value="P-loop containing nucleotide triphosphate hydrolases"/>
    <property type="match status" value="1"/>
</dbReference>
<evidence type="ECO:0000256" key="1">
    <source>
        <dbReference type="ARBA" id="ARBA00005417"/>
    </source>
</evidence>
<dbReference type="AlphaFoldDB" id="A0A1M7ZGS2"/>
<dbReference type="GO" id="GO:0043190">
    <property type="term" value="C:ATP-binding cassette (ABC) transporter complex"/>
    <property type="evidence" value="ECO:0007669"/>
    <property type="project" value="InterPro"/>
</dbReference>
<keyword evidence="4 9" id="KW-0067">ATP-binding</keyword>
<dbReference type="SMART" id="SM00382">
    <property type="entry name" value="AAA"/>
    <property type="match status" value="1"/>
</dbReference>
<keyword evidence="3" id="KW-0547">Nucleotide-binding</keyword>
<dbReference type="InterPro" id="IPR017871">
    <property type="entry name" value="ABC_transporter-like_CS"/>
</dbReference>
<feature type="region of interest" description="Disordered" evidence="7">
    <location>
        <begin position="1"/>
        <end position="32"/>
    </location>
</feature>
<dbReference type="STRING" id="1123029.SAMN02745172_01570"/>
<sequence length="385" mass="41670">MDQRVIHDASLADRAAGASRHSGSDHLLPTEPSPIHAVPIDVHVENVTKSFDTTPALHGIDLDVPGGELVALLGPSGSGKTTLLRIVAGLEFPTGGRVMFGGEDASHLSVQERNIGFVFQHYALFKHMTVFDNVAFGLTVRPAATRPSKKDIRERVLKLIDLVQLSGLEKRYPTQLSGGQRQRVALARALAIEPRVLLLDEPFGALDAKVRKDLRRWLKEIHARTGHTTLFVTHDQEEAMELADRIVVMRAGRIEQVGTPDDIYDRPATPFVFDFIGESVHLEVEIRGGRGTLAGQPLDLDLTGEKDGRADVFARPVDVEIAAPGRGIAARVIAVRRTAGHRLVEAEVGAGHQRVEFAVPASVEVTAGADVGLVLNAFRVYPAAA</sequence>
<dbReference type="PANTHER" id="PTHR42781">
    <property type="entry name" value="SPERMIDINE/PUTRESCINE IMPORT ATP-BINDING PROTEIN POTA"/>
    <property type="match status" value="1"/>
</dbReference>
<evidence type="ECO:0000259" key="8">
    <source>
        <dbReference type="PROSITE" id="PS50893"/>
    </source>
</evidence>
<dbReference type="NCBIfam" id="TIGR00968">
    <property type="entry name" value="3a0106s01"/>
    <property type="match status" value="1"/>
</dbReference>
<keyword evidence="2" id="KW-0813">Transport</keyword>
<dbReference type="CDD" id="cd03296">
    <property type="entry name" value="ABC_CysA_sulfate_importer"/>
    <property type="match status" value="1"/>
</dbReference>